<feature type="compositionally biased region" description="Basic and acidic residues" evidence="6">
    <location>
        <begin position="300"/>
        <end position="311"/>
    </location>
</feature>
<feature type="compositionally biased region" description="Basic and acidic residues" evidence="6">
    <location>
        <begin position="200"/>
        <end position="214"/>
    </location>
</feature>
<dbReference type="InterPro" id="IPR001932">
    <property type="entry name" value="PPM-type_phosphatase-like_dom"/>
</dbReference>
<feature type="compositionally biased region" description="Basic and acidic residues" evidence="6">
    <location>
        <begin position="360"/>
        <end position="377"/>
    </location>
</feature>
<keyword evidence="3 5" id="KW-0378">Hydrolase</keyword>
<evidence type="ECO:0000256" key="3">
    <source>
        <dbReference type="ARBA" id="ARBA00022801"/>
    </source>
</evidence>
<dbReference type="SMART" id="SM00332">
    <property type="entry name" value="PP2Cc"/>
    <property type="match status" value="1"/>
</dbReference>
<dbReference type="GO" id="GO:0046872">
    <property type="term" value="F:metal ion binding"/>
    <property type="evidence" value="ECO:0007669"/>
    <property type="project" value="UniProtKB-KW"/>
</dbReference>
<feature type="region of interest" description="Disordered" evidence="6">
    <location>
        <begin position="651"/>
        <end position="699"/>
    </location>
</feature>
<feature type="domain" description="PPM-type phosphatase" evidence="7">
    <location>
        <begin position="518"/>
        <end position="851"/>
    </location>
</feature>
<dbReference type="PANTHER" id="PTHR47992">
    <property type="entry name" value="PROTEIN PHOSPHATASE"/>
    <property type="match status" value="1"/>
</dbReference>
<evidence type="ECO:0000313" key="8">
    <source>
        <dbReference type="EMBL" id="CEL75190.1"/>
    </source>
</evidence>
<dbReference type="EMBL" id="LN714498">
    <property type="protein sequence ID" value="CEL75190.1"/>
    <property type="molecule type" value="Genomic_DNA"/>
</dbReference>
<name>A0A0F7V1T5_TOXGV</name>
<dbReference type="Gene3D" id="3.60.40.10">
    <property type="entry name" value="PPM-type phosphatase domain"/>
    <property type="match status" value="1"/>
</dbReference>
<dbReference type="PROSITE" id="PS01032">
    <property type="entry name" value="PPM_1"/>
    <property type="match status" value="1"/>
</dbReference>
<dbReference type="CDD" id="cd00143">
    <property type="entry name" value="PP2Cc"/>
    <property type="match status" value="1"/>
</dbReference>
<comment type="similarity">
    <text evidence="5">Belongs to the PP2C family.</text>
</comment>
<evidence type="ECO:0000256" key="6">
    <source>
        <dbReference type="SAM" id="MobiDB-lite"/>
    </source>
</evidence>
<dbReference type="GO" id="GO:0004722">
    <property type="term" value="F:protein serine/threonine phosphatase activity"/>
    <property type="evidence" value="ECO:0007669"/>
    <property type="project" value="InterPro"/>
</dbReference>
<organism evidence="8">
    <name type="scientific">Toxoplasma gondii (strain ATCC 50861 / VEG)</name>
    <dbReference type="NCBI Taxonomy" id="432359"/>
    <lineage>
        <taxon>Eukaryota</taxon>
        <taxon>Sar</taxon>
        <taxon>Alveolata</taxon>
        <taxon>Apicomplexa</taxon>
        <taxon>Conoidasida</taxon>
        <taxon>Coccidia</taxon>
        <taxon>Eucoccidiorida</taxon>
        <taxon>Eimeriorina</taxon>
        <taxon>Sarcocystidae</taxon>
        <taxon>Toxoplasma</taxon>
    </lineage>
</organism>
<feature type="region of interest" description="Disordered" evidence="6">
    <location>
        <begin position="100"/>
        <end position="129"/>
    </location>
</feature>
<dbReference type="GO" id="GO:0016020">
    <property type="term" value="C:membrane"/>
    <property type="evidence" value="ECO:0007669"/>
    <property type="project" value="UniProtKB-SubCell"/>
</dbReference>
<comment type="subcellular location">
    <subcellularLocation>
        <location evidence="1">Membrane</location>
        <topology evidence="1">Peripheral membrane protein</topology>
    </subcellularLocation>
</comment>
<evidence type="ECO:0000256" key="1">
    <source>
        <dbReference type="ARBA" id="ARBA00004170"/>
    </source>
</evidence>
<evidence type="ECO:0000259" key="7">
    <source>
        <dbReference type="PROSITE" id="PS51746"/>
    </source>
</evidence>
<dbReference type="SUPFAM" id="SSF81606">
    <property type="entry name" value="PP2C-like"/>
    <property type="match status" value="1"/>
</dbReference>
<feature type="region of interest" description="Disordered" evidence="6">
    <location>
        <begin position="1"/>
        <end position="80"/>
    </location>
</feature>
<reference evidence="8" key="1">
    <citation type="journal article" date="2015" name="PLoS ONE">
        <title>Comprehensive Evaluation of Toxoplasma gondii VEG and Neospora caninum LIV Genomes with Tachyzoite Stage Transcriptome and Proteome Defines Novel Transcript Features.</title>
        <authorList>
            <person name="Ramaprasad A."/>
            <person name="Mourier T."/>
            <person name="Naeem R."/>
            <person name="Malas T.B."/>
            <person name="Moussa E."/>
            <person name="Panigrahi A."/>
            <person name="Vermont S.J."/>
            <person name="Otto T.D."/>
            <person name="Wastling J."/>
            <person name="Pain A."/>
        </authorList>
    </citation>
    <scope>NUCLEOTIDE SEQUENCE</scope>
    <source>
        <strain evidence="8">VEG</strain>
    </source>
</reference>
<proteinExistence type="inferred from homology"/>
<feature type="compositionally biased region" description="Basic and acidic residues" evidence="6">
    <location>
        <begin position="338"/>
        <end position="353"/>
    </location>
</feature>
<feature type="compositionally biased region" description="Polar residues" evidence="6">
    <location>
        <begin position="100"/>
        <end position="111"/>
    </location>
</feature>
<feature type="compositionally biased region" description="Basic and acidic residues" evidence="6">
    <location>
        <begin position="223"/>
        <end position="232"/>
    </location>
</feature>
<feature type="compositionally biased region" description="Basic and acidic residues" evidence="6">
    <location>
        <begin position="256"/>
        <end position="279"/>
    </location>
</feature>
<evidence type="ECO:0000256" key="4">
    <source>
        <dbReference type="ARBA" id="ARBA00022912"/>
    </source>
</evidence>
<dbReference type="InterPro" id="IPR015655">
    <property type="entry name" value="PP2C"/>
</dbReference>
<dbReference type="Pfam" id="PF00481">
    <property type="entry name" value="PP2C"/>
    <property type="match status" value="2"/>
</dbReference>
<dbReference type="PROSITE" id="PS51746">
    <property type="entry name" value="PPM_2"/>
    <property type="match status" value="1"/>
</dbReference>
<protein>
    <submittedName>
        <fullName evidence="8">Protein phosphatase 2C, putative</fullName>
    </submittedName>
</protein>
<dbReference type="InterPro" id="IPR000222">
    <property type="entry name" value="PP2C_BS"/>
</dbReference>
<feature type="compositionally biased region" description="Basic and acidic residues" evidence="6">
    <location>
        <begin position="475"/>
        <end position="506"/>
    </location>
</feature>
<feature type="compositionally biased region" description="Basic residues" evidence="6">
    <location>
        <begin position="8"/>
        <end position="17"/>
    </location>
</feature>
<keyword evidence="4 5" id="KW-0904">Protein phosphatase</keyword>
<dbReference type="InterPro" id="IPR036457">
    <property type="entry name" value="PPM-type-like_dom_sf"/>
</dbReference>
<feature type="compositionally biased region" description="Low complexity" evidence="6">
    <location>
        <begin position="159"/>
        <end position="174"/>
    </location>
</feature>
<evidence type="ECO:0000256" key="2">
    <source>
        <dbReference type="ARBA" id="ARBA00022723"/>
    </source>
</evidence>
<feature type="compositionally biased region" description="Basic and acidic residues" evidence="6">
    <location>
        <begin position="458"/>
        <end position="467"/>
    </location>
</feature>
<feature type="region of interest" description="Disordered" evidence="6">
    <location>
        <begin position="150"/>
        <end position="513"/>
    </location>
</feature>
<feature type="compositionally biased region" description="Basic and acidic residues" evidence="6">
    <location>
        <begin position="391"/>
        <end position="415"/>
    </location>
</feature>
<sequence length="852" mass="93586">MSSSFSKLRAHFHLPKQRRTDVEQSVSMGTCASKLGAVSSASTARQAPSRGAGEGNQVRFHTQASNQSHSKSRHSKNSDFSFSSANRAVLGKFLATPGCQSGSEGVPSHQQYPHHYDTSPLSSTNRHDAEDLRGSVDTIEGESRSLFAKRISSEPMNGSQSQITQSQSTTAPAGSSGGSVRTDAKVVASHECTESCSRGSKMDERKNGNARAERVAGSMGNPDEGKRCDSPLEGRVSSSTEGSGKGVTSEELVEETMLKDSQESEEEVKLADKSEERPNVLETWPGSPQRRRRLSLSRSAEAREDKLEKARGQAIIAVGSEVPEDLLLAQRLTSTRPPSEKTETNAESERERPSSLTLQPERECEETTKASERRETETDVEEESESPAQETKSDTADGVRGKAGEDTVPAKKTESAQEVPSSEGDSRERLQSSASLQDPQRRRLSVSRSPTVSSPERAGTEETERGHTALTVEGIGRRRGSEERETPERGDKEEGKEQDKKVEKHGQAAQQDSLNQFGIGMCCKKGFKPESPNQDDFFIIRVDKWSLYGVFDGHGPFGHDVSNYVQKELPARLLYGEPRFLTFPLRALQTSFTTIHRELEDQTDDAMSGAGGIDCSMSGTTATVVLHIHALKKLFVAHVGDSRAVIARREHASSRAVAGGSDGFRQETRNDSRMLQQQTSSEPRETAEDRGCRGAGTGTECRPLSRLMAFDLTNDHKPTNEIEKQRIMKAGGQVRRLEGDVPHRVFLKNRLFPGLAMSRAIGDTIATQAGVIPDPEVREYEILEGRDEFLLICSDGVWEFISSQEAVDMVSTFGRDNVQKACDAIAREAWKRWIDEEHNVVDDITVLVIYFP</sequence>
<dbReference type="AlphaFoldDB" id="A0A0F7V1T5"/>
<gene>
    <name evidence="8" type="ORF">BN1205_019740</name>
</gene>
<evidence type="ECO:0000256" key="5">
    <source>
        <dbReference type="RuleBase" id="RU003465"/>
    </source>
</evidence>
<feature type="compositionally biased region" description="Polar residues" evidence="6">
    <location>
        <begin position="59"/>
        <end position="69"/>
    </location>
</feature>
<feature type="compositionally biased region" description="Basic and acidic residues" evidence="6">
    <location>
        <begin position="682"/>
        <end position="692"/>
    </location>
</feature>
<keyword evidence="2" id="KW-0479">Metal-binding</keyword>
<accession>A0A0F7V1T5</accession>